<gene>
    <name evidence="3" type="ORF">HK097_004601</name>
</gene>
<comment type="caution">
    <text evidence="3">The sequence shown here is derived from an EMBL/GenBank/DDBJ whole genome shotgun (WGS) entry which is preliminary data.</text>
</comment>
<keyword evidence="4" id="KW-1185">Reference proteome</keyword>
<dbReference type="Gene3D" id="1.20.910.10">
    <property type="entry name" value="Heme oxygenase-like"/>
    <property type="match status" value="1"/>
</dbReference>
<feature type="domain" description="Pyridoxamine kinase/Phosphomethylpyrimidine kinase" evidence="2">
    <location>
        <begin position="15"/>
        <end position="279"/>
    </location>
</feature>
<reference evidence="3" key="1">
    <citation type="submission" date="2020-05" db="EMBL/GenBank/DDBJ databases">
        <title>Phylogenomic resolution of chytrid fungi.</title>
        <authorList>
            <person name="Stajich J.E."/>
            <person name="Amses K."/>
            <person name="Simmons R."/>
            <person name="Seto K."/>
            <person name="Myers J."/>
            <person name="Bonds A."/>
            <person name="Quandt C.A."/>
            <person name="Barry K."/>
            <person name="Liu P."/>
            <person name="Grigoriev I."/>
            <person name="Longcore J.E."/>
            <person name="James T.Y."/>
        </authorList>
    </citation>
    <scope>NUCLEOTIDE SEQUENCE</scope>
    <source>
        <strain evidence="3">JEL0318</strain>
    </source>
</reference>
<dbReference type="NCBIfam" id="TIGR00097">
    <property type="entry name" value="HMP-P_kinase"/>
    <property type="match status" value="1"/>
</dbReference>
<dbReference type="GO" id="GO:0009228">
    <property type="term" value="P:thiamine biosynthetic process"/>
    <property type="evidence" value="ECO:0007669"/>
    <property type="project" value="InterPro"/>
</dbReference>
<dbReference type="FunFam" id="1.20.910.10:FF:000003">
    <property type="entry name" value="Hydroxymethylpyrimidine/phosphomethylpyrimidine kinase THI20"/>
    <property type="match status" value="1"/>
</dbReference>
<dbReference type="Pfam" id="PF08543">
    <property type="entry name" value="Phos_pyr_kin"/>
    <property type="match status" value="1"/>
</dbReference>
<dbReference type="SUPFAM" id="SSF48613">
    <property type="entry name" value="Heme oxygenase-like"/>
    <property type="match status" value="1"/>
</dbReference>
<dbReference type="GO" id="GO:0050334">
    <property type="term" value="F:thiaminase activity"/>
    <property type="evidence" value="ECO:0007669"/>
    <property type="project" value="InterPro"/>
</dbReference>
<dbReference type="InterPro" id="IPR029056">
    <property type="entry name" value="Ribokinase-like"/>
</dbReference>
<accession>A0AAD5SJC9</accession>
<evidence type="ECO:0008006" key="5">
    <source>
        <dbReference type="Google" id="ProtNLM"/>
    </source>
</evidence>
<dbReference type="FunFam" id="3.40.1190.20:FF:000034">
    <property type="entry name" value="Putative hydroxymethylpyrimidine/ phosphomethylpyrimidine kinase 2"/>
    <property type="match status" value="1"/>
</dbReference>
<organism evidence="3 4">
    <name type="scientific">Rhizophlyctis rosea</name>
    <dbReference type="NCBI Taxonomy" id="64517"/>
    <lineage>
        <taxon>Eukaryota</taxon>
        <taxon>Fungi</taxon>
        <taxon>Fungi incertae sedis</taxon>
        <taxon>Chytridiomycota</taxon>
        <taxon>Chytridiomycota incertae sedis</taxon>
        <taxon>Chytridiomycetes</taxon>
        <taxon>Rhizophlyctidales</taxon>
        <taxon>Rhizophlyctidaceae</taxon>
        <taxon>Rhizophlyctis</taxon>
    </lineage>
</organism>
<dbReference type="InterPro" id="IPR016084">
    <property type="entry name" value="Haem_Oase-like_multi-hlx"/>
</dbReference>
<sequence length="519" mass="57270">MASPVPKALTVAGSDSGGGAGIQADLKTFNTLNVYGSSVLTALTAQNTVGVHGIHAVPTDFVEQQIKAVLGDIGADAVKTGMLFSAEIIDTVSSCFESYRVKNLVVDPVMIATSGDRLLSPDAVTSIRTRLFPLATVVTPNIPEAELLAGGSPIQTLEDMRRAARDLKQLGAQYILVKGGHLPFDDEGNPVDAERLRNDETTRAWCIDILFDGEQFSDFRSPFVHTRNTHGTGCTLSAAITASLAKGNEVRKAVEDGMKFVRKGLQTSFSVGKGAGPLNHFYSTSTNGDTETVPNGVSFAQLLKQSCAKDWDAYVNHPFVQGLGDGTLPVECFRHYIRQDYIFLTHYARANALAAFKEHEMEDICKAAEIVTYIGHECQLHIKYCEQWGISRKELEDTKEATANLAYTRYVLDRGMSGDRLDLRVAVAPCLFGYGEIGMRLANDPKTKREGNPYWEWISNYSKDDYQRAVRDGEELLDKLVEEMVPTSNKKRLQQLFDVFRQATVLEINFWEMGLKCLQ</sequence>
<evidence type="ECO:0000259" key="2">
    <source>
        <dbReference type="Pfam" id="PF08543"/>
    </source>
</evidence>
<evidence type="ECO:0000313" key="3">
    <source>
        <dbReference type="EMBL" id="KAJ3056740.1"/>
    </source>
</evidence>
<dbReference type="Gene3D" id="3.40.1190.20">
    <property type="match status" value="1"/>
</dbReference>
<dbReference type="SUPFAM" id="SSF53613">
    <property type="entry name" value="Ribokinase-like"/>
    <property type="match status" value="1"/>
</dbReference>
<dbReference type="CDD" id="cd19367">
    <property type="entry name" value="TenA_C_ScTHI20-like"/>
    <property type="match status" value="1"/>
</dbReference>
<dbReference type="InterPro" id="IPR013749">
    <property type="entry name" value="PM/HMP-P_kinase-1"/>
</dbReference>
<dbReference type="Pfam" id="PF03070">
    <property type="entry name" value="TENA_THI-4"/>
    <property type="match status" value="1"/>
</dbReference>
<protein>
    <recommendedName>
        <fullName evidence="5">Phosphomethylpyrimidine kinase</fullName>
    </recommendedName>
</protein>
<dbReference type="GO" id="GO:0008972">
    <property type="term" value="F:phosphomethylpyrimidine kinase activity"/>
    <property type="evidence" value="ECO:0007669"/>
    <property type="project" value="InterPro"/>
</dbReference>
<dbReference type="NCBIfam" id="TIGR04306">
    <property type="entry name" value="salvage_TenA"/>
    <property type="match status" value="1"/>
</dbReference>
<dbReference type="PANTHER" id="PTHR20858:SF17">
    <property type="entry name" value="HYDROXYMETHYLPYRIMIDINE_PHOSPHOMETHYLPYRIMIDINE KINASE THI20-RELATED"/>
    <property type="match status" value="1"/>
</dbReference>
<evidence type="ECO:0000313" key="4">
    <source>
        <dbReference type="Proteomes" id="UP001212841"/>
    </source>
</evidence>
<dbReference type="Proteomes" id="UP001212841">
    <property type="component" value="Unassembled WGS sequence"/>
</dbReference>
<dbReference type="InterPro" id="IPR004399">
    <property type="entry name" value="HMP/HMP-P_kinase_dom"/>
</dbReference>
<dbReference type="PANTHER" id="PTHR20858">
    <property type="entry name" value="PHOSPHOMETHYLPYRIMIDINE KINASE"/>
    <property type="match status" value="1"/>
</dbReference>
<proteinExistence type="predicted"/>
<feature type="domain" description="Thiaminase-2/PQQC" evidence="1">
    <location>
        <begin position="310"/>
        <end position="515"/>
    </location>
</feature>
<dbReference type="InterPro" id="IPR004305">
    <property type="entry name" value="Thiaminase-2/PQQC"/>
</dbReference>
<dbReference type="GO" id="GO:0005829">
    <property type="term" value="C:cytosol"/>
    <property type="evidence" value="ECO:0007669"/>
    <property type="project" value="TreeGrafter"/>
</dbReference>
<evidence type="ECO:0000259" key="1">
    <source>
        <dbReference type="Pfam" id="PF03070"/>
    </source>
</evidence>
<name>A0AAD5SJC9_9FUNG</name>
<dbReference type="EMBL" id="JADGJD010000022">
    <property type="protein sequence ID" value="KAJ3056740.1"/>
    <property type="molecule type" value="Genomic_DNA"/>
</dbReference>
<dbReference type="GO" id="GO:0008902">
    <property type="term" value="F:hydroxymethylpyrimidine kinase activity"/>
    <property type="evidence" value="ECO:0007669"/>
    <property type="project" value="TreeGrafter"/>
</dbReference>
<dbReference type="InterPro" id="IPR027574">
    <property type="entry name" value="Thiaminase_II"/>
</dbReference>
<dbReference type="AlphaFoldDB" id="A0AAD5SJC9"/>
<dbReference type="CDD" id="cd01169">
    <property type="entry name" value="HMPP_kinase"/>
    <property type="match status" value="1"/>
</dbReference>